<feature type="compositionally biased region" description="Acidic residues" evidence="6">
    <location>
        <begin position="992"/>
        <end position="1023"/>
    </location>
</feature>
<dbReference type="SMART" id="SM00088">
    <property type="entry name" value="PINT"/>
    <property type="match status" value="1"/>
</dbReference>
<dbReference type="GO" id="GO:0001732">
    <property type="term" value="P:formation of cytoplasmic translation initiation complex"/>
    <property type="evidence" value="ECO:0007669"/>
    <property type="project" value="UniProtKB-UniRule"/>
</dbReference>
<dbReference type="PANTHER" id="PTHR14005">
    <property type="entry name" value="EUKARYOTIC TRANSLATION INITIATION FACTOR 3, THETA SUBUNIT"/>
    <property type="match status" value="1"/>
</dbReference>
<evidence type="ECO:0000256" key="4">
    <source>
        <dbReference type="ARBA" id="ARBA00022917"/>
    </source>
</evidence>
<evidence type="ECO:0000256" key="2">
    <source>
        <dbReference type="ARBA" id="ARBA00022540"/>
    </source>
</evidence>
<evidence type="ECO:0000256" key="1">
    <source>
        <dbReference type="ARBA" id="ARBA00022490"/>
    </source>
</evidence>
<dbReference type="Gene3D" id="4.10.860.10">
    <property type="entry name" value="UVR domain"/>
    <property type="match status" value="1"/>
</dbReference>
<dbReference type="GO" id="GO:0033290">
    <property type="term" value="C:eukaryotic 48S preinitiation complex"/>
    <property type="evidence" value="ECO:0007669"/>
    <property type="project" value="UniProtKB-UniRule"/>
</dbReference>
<keyword evidence="4 5" id="KW-0648">Protein biosynthesis</keyword>
<dbReference type="Proteomes" id="UP001153069">
    <property type="component" value="Unassembled WGS sequence"/>
</dbReference>
<dbReference type="InterPro" id="IPR000717">
    <property type="entry name" value="PCI_dom"/>
</dbReference>
<evidence type="ECO:0000313" key="9">
    <source>
        <dbReference type="Proteomes" id="UP001153069"/>
    </source>
</evidence>
<dbReference type="EMBL" id="CAICTM010001608">
    <property type="protein sequence ID" value="CAB9524964.1"/>
    <property type="molecule type" value="Genomic_DNA"/>
</dbReference>
<dbReference type="GO" id="GO:0003729">
    <property type="term" value="F:mRNA binding"/>
    <property type="evidence" value="ECO:0007669"/>
    <property type="project" value="TreeGrafter"/>
</dbReference>
<dbReference type="PANTHER" id="PTHR14005:SF0">
    <property type="entry name" value="EUKARYOTIC TRANSLATION INITIATION FACTOR 3 SUBUNIT A"/>
    <property type="match status" value="1"/>
</dbReference>
<comment type="subcellular location">
    <subcellularLocation>
        <location evidence="5">Cytoplasm</location>
    </subcellularLocation>
</comment>
<dbReference type="Pfam" id="PF01399">
    <property type="entry name" value="PCI"/>
    <property type="match status" value="1"/>
</dbReference>
<protein>
    <recommendedName>
        <fullName evidence="5">Eukaryotic translation initiation factor 3 subunit A</fullName>
        <shortName evidence="5">eIF3a</shortName>
    </recommendedName>
    <alternativeName>
        <fullName evidence="5">Eukaryotic translation initiation factor 3 subunit 10</fullName>
    </alternativeName>
</protein>
<organism evidence="8 9">
    <name type="scientific">Seminavis robusta</name>
    <dbReference type="NCBI Taxonomy" id="568900"/>
    <lineage>
        <taxon>Eukaryota</taxon>
        <taxon>Sar</taxon>
        <taxon>Stramenopiles</taxon>
        <taxon>Ochrophyta</taxon>
        <taxon>Bacillariophyta</taxon>
        <taxon>Bacillariophyceae</taxon>
        <taxon>Bacillariophycidae</taxon>
        <taxon>Naviculales</taxon>
        <taxon>Naviculaceae</taxon>
        <taxon>Seminavis</taxon>
    </lineage>
</organism>
<evidence type="ECO:0000256" key="3">
    <source>
        <dbReference type="ARBA" id="ARBA00022884"/>
    </source>
</evidence>
<dbReference type="GO" id="GO:0071541">
    <property type="term" value="C:eukaryotic translation initiation factor 3 complex, eIF3m"/>
    <property type="evidence" value="ECO:0007669"/>
    <property type="project" value="TreeGrafter"/>
</dbReference>
<dbReference type="InterPro" id="IPR054711">
    <property type="entry name" value="eIF3a_PCI_TPR-like"/>
</dbReference>
<dbReference type="AlphaFoldDB" id="A0A9N8ERX5"/>
<dbReference type="HAMAP" id="MF_03000">
    <property type="entry name" value="eIF3a"/>
    <property type="match status" value="1"/>
</dbReference>
<dbReference type="GO" id="GO:0043614">
    <property type="term" value="C:multi-eIF complex"/>
    <property type="evidence" value="ECO:0007669"/>
    <property type="project" value="TreeGrafter"/>
</dbReference>
<feature type="region of interest" description="Disordered" evidence="6">
    <location>
        <begin position="815"/>
        <end position="1035"/>
    </location>
</feature>
<dbReference type="GO" id="GO:0003743">
    <property type="term" value="F:translation initiation factor activity"/>
    <property type="evidence" value="ECO:0007669"/>
    <property type="project" value="UniProtKB-UniRule"/>
</dbReference>
<dbReference type="InterPro" id="IPR027512">
    <property type="entry name" value="EIF3A"/>
</dbReference>
<comment type="subunit">
    <text evidence="5">Component of the eukaryotic translation initiation factor 3 (eIF-3) complex.</text>
</comment>
<gene>
    <name evidence="8" type="ORF">SEMRO_1610_G285820.1</name>
</gene>
<keyword evidence="3 5" id="KW-0694">RNA-binding</keyword>
<evidence type="ECO:0000256" key="5">
    <source>
        <dbReference type="HAMAP-Rule" id="MF_03000"/>
    </source>
</evidence>
<reference evidence="8" key="1">
    <citation type="submission" date="2020-06" db="EMBL/GenBank/DDBJ databases">
        <authorList>
            <consortium name="Plant Systems Biology data submission"/>
        </authorList>
    </citation>
    <scope>NUCLEOTIDE SEQUENCE</scope>
    <source>
        <strain evidence="8">D6</strain>
    </source>
</reference>
<proteinExistence type="inferred from homology"/>
<dbReference type="GO" id="GO:0016282">
    <property type="term" value="C:eukaryotic 43S preinitiation complex"/>
    <property type="evidence" value="ECO:0007669"/>
    <property type="project" value="UniProtKB-UniRule"/>
</dbReference>
<comment type="similarity">
    <text evidence="5">Belongs to the eIF-3 subunit A family.</text>
</comment>
<evidence type="ECO:0000256" key="6">
    <source>
        <dbReference type="SAM" id="MobiDB-lite"/>
    </source>
</evidence>
<accession>A0A9N8ERX5</accession>
<dbReference type="PROSITE" id="PS50250">
    <property type="entry name" value="PCI"/>
    <property type="match status" value="1"/>
</dbReference>
<dbReference type="GO" id="GO:0002188">
    <property type="term" value="P:translation reinitiation"/>
    <property type="evidence" value="ECO:0007669"/>
    <property type="project" value="TreeGrafter"/>
</dbReference>
<dbReference type="Pfam" id="PF22591">
    <property type="entry name" value="eIF3a_PCI_TPR-like"/>
    <property type="match status" value="1"/>
</dbReference>
<keyword evidence="2 5" id="KW-0396">Initiation factor</keyword>
<feature type="compositionally biased region" description="Basic and acidic residues" evidence="6">
    <location>
        <begin position="838"/>
        <end position="900"/>
    </location>
</feature>
<dbReference type="Gene3D" id="1.25.40.860">
    <property type="match status" value="2"/>
</dbReference>
<keyword evidence="9" id="KW-1185">Reference proteome</keyword>
<feature type="compositionally biased region" description="Basic and acidic residues" evidence="6">
    <location>
        <begin position="969"/>
        <end position="981"/>
    </location>
</feature>
<keyword evidence="1 5" id="KW-0963">Cytoplasm</keyword>
<comment type="function">
    <text evidence="5">RNA-binding component of the eukaryotic translation initiation factor 3 (eIF-3) complex, which is involved in protein synthesis of a specialized repertoire of mRNAs and, together with other initiation factors, stimulates binding of mRNA and methionyl-tRNAi to the 40S ribosome. The eIF-3 complex specifically targets and initiates translation of a subset of mRNAs involved in cell proliferation.</text>
</comment>
<dbReference type="OrthoDB" id="18884at2759"/>
<feature type="region of interest" description="Disordered" evidence="6">
    <location>
        <begin position="637"/>
        <end position="661"/>
    </location>
</feature>
<feature type="compositionally biased region" description="Gly residues" evidence="6">
    <location>
        <begin position="914"/>
        <end position="924"/>
    </location>
</feature>
<evidence type="ECO:0000259" key="7">
    <source>
        <dbReference type="PROSITE" id="PS50250"/>
    </source>
</evidence>
<feature type="domain" description="PCI" evidence="7">
    <location>
        <begin position="352"/>
        <end position="559"/>
    </location>
</feature>
<comment type="caution">
    <text evidence="8">The sequence shown here is derived from an EMBL/GenBank/DDBJ whole genome shotgun (WGS) entry which is preliminary data.</text>
</comment>
<name>A0A9N8ERX5_9STRA</name>
<dbReference type="GO" id="GO:0071540">
    <property type="term" value="C:eukaryotic translation initiation factor 3 complex, eIF3e"/>
    <property type="evidence" value="ECO:0007669"/>
    <property type="project" value="TreeGrafter"/>
</dbReference>
<evidence type="ECO:0000313" key="8">
    <source>
        <dbReference type="EMBL" id="CAB9524964.1"/>
    </source>
</evidence>
<sequence length="1101" mass="125071">MTSSTFFHKPELALRRALELEGINQPEAALTLLHEVLSSRRHRTWAPSYEQIMITYLNLCLKLHRSREAKDGLHQYRNLSQSQAPGSLEKVIRYLMEKAEEKCSQAKASADAEAVLAATAISPGADGGDGDDGDGFAASPQAILLSTMSTDPAKSQRDSTLLLPSLKFLWETYRAVLDILRSNSKLEHVYHSAAVGALRFCRVYKRRMEFRHLCDMLRMHLGNLRQYGNIKAVGDDGKTNNKVRGWEGWTTEAIELHLQTRFAQLETASVLHRYTEGFRTVEDIYNILQISQARRKTNPDAPPPKAKLMAAYYEKLTTLFWVSENYLFHAFAWYKYYTLCREYNRGMSEDTKRIQASAVLLAALCIPTLPNQAGTSNGKNHELSTTAGDDIVKQKMSRMATLLGFHTRNPNRDALLTEIKSKNILDQVPEYLKKLYFLLEETSDPLVLVEQARPLLEQLKKEIGATTLTDSEADNDDVEDNTLGRYVKPLTSVLLLKLLQNLSAAYHTVSMDHLKSLTNGLEMSFEQVEKAIVLFTQSKALSVRLDHRAGCLRFGDAQLESDVMRSQLTVLSKQLEAVCHILNPPDKSARQANRAAVYQDVRANIVEENRIILDRKNMIEKRKEEVERLAQDKIKQEQQQKAAEEAARRQQEEARRVREQREREQEKLRKIQAELDNKEKLKFLKAMGHKTDSLTDEQIQKIDTQALQKEHQDKVNKKKEEAERKTKEVAKKLDYLVRAIRIEELPLIKAKYEEKNKVDKERYESEVAQKKEKAKIQWESDVAAKQALTDHCVFDYLDDFESKIMEGRRVKHKSLCRAAEDEAEIEAEKAKVRRARKRKDDEEKRKADEIRRRKEEEQRLQEEEEQRKKEEARREREAKEEEARRAEVARMEEERQKESQAQEQRGTGRFAGARVGGAGGGTGGKYVPPSRRGGGTGGGSDDRNRYPGGGRYDGRRDDGRGGGGSRFGGGDRRDDRRDDRYGGGGRGGGDDSTVEEDVAEEMIGTEEDAAEEMIGTEEEDAAEEEARPRTRGGGKALEQCIPCFPAPNTQAEKLDASLPAESSFRATWQNSIHVLAVEALKLRRNVAKGQRSYITSLLVVF</sequence>